<accession>A0A5M8PVZ3</accession>
<dbReference type="PANTHER" id="PTHR24304">
    <property type="entry name" value="CYTOCHROME P450 FAMILY 7"/>
    <property type="match status" value="1"/>
</dbReference>
<dbReference type="AlphaFoldDB" id="A0A5M8PVZ3"/>
<evidence type="ECO:0000313" key="7">
    <source>
        <dbReference type="Proteomes" id="UP000324767"/>
    </source>
</evidence>
<dbReference type="OrthoDB" id="3366823at2759"/>
<dbReference type="PRINTS" id="PR00465">
    <property type="entry name" value="EP450IV"/>
</dbReference>
<dbReference type="GO" id="GO:0008395">
    <property type="term" value="F:steroid hydroxylase activity"/>
    <property type="evidence" value="ECO:0007669"/>
    <property type="project" value="TreeGrafter"/>
</dbReference>
<keyword evidence="3" id="KW-0349">Heme</keyword>
<dbReference type="InterPro" id="IPR002403">
    <property type="entry name" value="Cyt_P450_E_grp-IV"/>
</dbReference>
<dbReference type="InterPro" id="IPR050529">
    <property type="entry name" value="CYP450_sterol_14alpha_dmase"/>
</dbReference>
<organism evidence="6 7">
    <name type="scientific">Lasallia pustulata</name>
    <dbReference type="NCBI Taxonomy" id="136370"/>
    <lineage>
        <taxon>Eukaryota</taxon>
        <taxon>Fungi</taxon>
        <taxon>Dikarya</taxon>
        <taxon>Ascomycota</taxon>
        <taxon>Pezizomycotina</taxon>
        <taxon>Lecanoromycetes</taxon>
        <taxon>OSLEUM clade</taxon>
        <taxon>Umbilicariomycetidae</taxon>
        <taxon>Umbilicariales</taxon>
        <taxon>Umbilicariaceae</taxon>
        <taxon>Lasallia</taxon>
    </lineage>
</organism>
<protein>
    <submittedName>
        <fullName evidence="6">Cytochrome P450</fullName>
    </submittedName>
</protein>
<comment type="cofactor">
    <cofactor evidence="1">
        <name>heme</name>
        <dbReference type="ChEBI" id="CHEBI:30413"/>
    </cofactor>
</comment>
<evidence type="ECO:0000256" key="2">
    <source>
        <dbReference type="ARBA" id="ARBA00010617"/>
    </source>
</evidence>
<dbReference type="EMBL" id="VXIT01000004">
    <property type="protein sequence ID" value="KAA6413107.1"/>
    <property type="molecule type" value="Genomic_DNA"/>
</dbReference>
<evidence type="ECO:0000313" key="6">
    <source>
        <dbReference type="EMBL" id="KAA6413107.1"/>
    </source>
</evidence>
<evidence type="ECO:0000256" key="4">
    <source>
        <dbReference type="ARBA" id="ARBA00022723"/>
    </source>
</evidence>
<dbReference type="InterPro" id="IPR036396">
    <property type="entry name" value="Cyt_P450_sf"/>
</dbReference>
<keyword evidence="5" id="KW-0408">Iron</keyword>
<dbReference type="InterPro" id="IPR001128">
    <property type="entry name" value="Cyt_P450"/>
</dbReference>
<sequence>MDSIDANALASQDLGLIWAENANSIPAVFWFVVELLQRPHFLSQAREEVTAAQFSSMSGDRALTIESLCSNPLLQSVYAEILRIYTSLFALRSAAHEDFKLGEWSIYKDELIATVLEEEEPYPLSQFWAAKFLKYPDDPFQWGP</sequence>
<dbReference type="GO" id="GO:0005506">
    <property type="term" value="F:iron ion binding"/>
    <property type="evidence" value="ECO:0007669"/>
    <property type="project" value="InterPro"/>
</dbReference>
<keyword evidence="4" id="KW-0479">Metal-binding</keyword>
<dbReference type="Gene3D" id="1.10.630.10">
    <property type="entry name" value="Cytochrome P450"/>
    <property type="match status" value="1"/>
</dbReference>
<dbReference type="GO" id="GO:0020037">
    <property type="term" value="F:heme binding"/>
    <property type="evidence" value="ECO:0007669"/>
    <property type="project" value="InterPro"/>
</dbReference>
<name>A0A5M8PVZ3_9LECA</name>
<dbReference type="Proteomes" id="UP000324767">
    <property type="component" value="Unassembled WGS sequence"/>
</dbReference>
<evidence type="ECO:0000256" key="1">
    <source>
        <dbReference type="ARBA" id="ARBA00001971"/>
    </source>
</evidence>
<dbReference type="PANTHER" id="PTHR24304:SF2">
    <property type="entry name" value="24-HYDROXYCHOLESTEROL 7-ALPHA-HYDROXYLASE"/>
    <property type="match status" value="1"/>
</dbReference>
<dbReference type="Pfam" id="PF00067">
    <property type="entry name" value="p450"/>
    <property type="match status" value="1"/>
</dbReference>
<comment type="caution">
    <text evidence="6">The sequence shown here is derived from an EMBL/GenBank/DDBJ whole genome shotgun (WGS) entry which is preliminary data.</text>
</comment>
<evidence type="ECO:0000256" key="5">
    <source>
        <dbReference type="ARBA" id="ARBA00023004"/>
    </source>
</evidence>
<dbReference type="GO" id="GO:0016705">
    <property type="term" value="F:oxidoreductase activity, acting on paired donors, with incorporation or reduction of molecular oxygen"/>
    <property type="evidence" value="ECO:0007669"/>
    <property type="project" value="InterPro"/>
</dbReference>
<proteinExistence type="inferred from homology"/>
<dbReference type="SUPFAM" id="SSF48264">
    <property type="entry name" value="Cytochrome P450"/>
    <property type="match status" value="1"/>
</dbReference>
<evidence type="ECO:0000256" key="3">
    <source>
        <dbReference type="ARBA" id="ARBA00022617"/>
    </source>
</evidence>
<comment type="similarity">
    <text evidence="2">Belongs to the cytochrome P450 family.</text>
</comment>
<reference evidence="6 7" key="1">
    <citation type="submission" date="2019-09" db="EMBL/GenBank/DDBJ databases">
        <title>The hologenome of the rock-dwelling lichen Lasallia pustulata.</title>
        <authorList>
            <person name="Greshake Tzovaras B."/>
            <person name="Segers F."/>
            <person name="Bicker A."/>
            <person name="Dal Grande F."/>
            <person name="Otte J."/>
            <person name="Hankeln T."/>
            <person name="Schmitt I."/>
            <person name="Ebersberger I."/>
        </authorList>
    </citation>
    <scope>NUCLEOTIDE SEQUENCE [LARGE SCALE GENOMIC DNA]</scope>
    <source>
        <strain evidence="6">A1-1</strain>
    </source>
</reference>
<gene>
    <name evidence="6" type="ORF">FRX48_02851</name>
</gene>